<evidence type="ECO:0000313" key="2">
    <source>
        <dbReference type="EMBL" id="KAG8089808.1"/>
    </source>
</evidence>
<dbReference type="Proteomes" id="UP000729402">
    <property type="component" value="Unassembled WGS sequence"/>
</dbReference>
<keyword evidence="1" id="KW-0472">Membrane</keyword>
<keyword evidence="1" id="KW-0812">Transmembrane</keyword>
<name>A0A8J5WJ63_ZIZPA</name>
<accession>A0A8J5WJ63</accession>
<sequence>MASAAPALAPMDAVSHVIFDMDGLLLALWKHDAEIMWVLMGAVVNTLLSSVINIRQNVTTTTLLQLAAILLSTALARPGGVVPAMAAAAAATTTTNENSLVRPAAGTTSNVGPDDVPYIFASPSNNPSFQCSNGPVNGFPSKQPCSPYHRPFPRCFHPPCH</sequence>
<feature type="transmembrane region" description="Helical" evidence="1">
    <location>
        <begin position="35"/>
        <end position="54"/>
    </location>
</feature>
<organism evidence="2 3">
    <name type="scientific">Zizania palustris</name>
    <name type="common">Northern wild rice</name>
    <dbReference type="NCBI Taxonomy" id="103762"/>
    <lineage>
        <taxon>Eukaryota</taxon>
        <taxon>Viridiplantae</taxon>
        <taxon>Streptophyta</taxon>
        <taxon>Embryophyta</taxon>
        <taxon>Tracheophyta</taxon>
        <taxon>Spermatophyta</taxon>
        <taxon>Magnoliopsida</taxon>
        <taxon>Liliopsida</taxon>
        <taxon>Poales</taxon>
        <taxon>Poaceae</taxon>
        <taxon>BOP clade</taxon>
        <taxon>Oryzoideae</taxon>
        <taxon>Oryzeae</taxon>
        <taxon>Zizaniinae</taxon>
        <taxon>Zizania</taxon>
    </lineage>
</organism>
<keyword evidence="1" id="KW-1133">Transmembrane helix</keyword>
<comment type="caution">
    <text evidence="2">The sequence shown here is derived from an EMBL/GenBank/DDBJ whole genome shotgun (WGS) entry which is preliminary data.</text>
</comment>
<dbReference type="EMBL" id="JAAALK010000081">
    <property type="protein sequence ID" value="KAG8089808.1"/>
    <property type="molecule type" value="Genomic_DNA"/>
</dbReference>
<proteinExistence type="predicted"/>
<reference evidence="2" key="1">
    <citation type="journal article" date="2021" name="bioRxiv">
        <title>Whole Genome Assembly and Annotation of Northern Wild Rice, Zizania palustris L., Supports a Whole Genome Duplication in the Zizania Genus.</title>
        <authorList>
            <person name="Haas M."/>
            <person name="Kono T."/>
            <person name="Macchietto M."/>
            <person name="Millas R."/>
            <person name="McGilp L."/>
            <person name="Shao M."/>
            <person name="Duquette J."/>
            <person name="Hirsch C.N."/>
            <person name="Kimball J."/>
        </authorList>
    </citation>
    <scope>NUCLEOTIDE SEQUENCE</scope>
    <source>
        <tissue evidence="2">Fresh leaf tissue</tissue>
    </source>
</reference>
<keyword evidence="3" id="KW-1185">Reference proteome</keyword>
<protein>
    <submittedName>
        <fullName evidence="2">Uncharacterized protein</fullName>
    </submittedName>
</protein>
<reference evidence="2" key="2">
    <citation type="submission" date="2021-02" db="EMBL/GenBank/DDBJ databases">
        <authorList>
            <person name="Kimball J.A."/>
            <person name="Haas M.W."/>
            <person name="Macchietto M."/>
            <person name="Kono T."/>
            <person name="Duquette J."/>
            <person name="Shao M."/>
        </authorList>
    </citation>
    <scope>NUCLEOTIDE SEQUENCE</scope>
    <source>
        <tissue evidence="2">Fresh leaf tissue</tissue>
    </source>
</reference>
<dbReference type="AlphaFoldDB" id="A0A8J5WJ63"/>
<gene>
    <name evidence="2" type="ORF">GUJ93_ZPchr0011g27938</name>
</gene>
<evidence type="ECO:0000313" key="3">
    <source>
        <dbReference type="Proteomes" id="UP000729402"/>
    </source>
</evidence>
<evidence type="ECO:0000256" key="1">
    <source>
        <dbReference type="SAM" id="Phobius"/>
    </source>
</evidence>